<comment type="similarity">
    <text evidence="2">Belongs to the ALG14 family.</text>
</comment>
<name>A0ABQ8URT7_9EUKA</name>
<comment type="subcellular location">
    <subcellularLocation>
        <location evidence="1">Endoplasmic reticulum membrane</location>
        <topology evidence="1">Single-pass membrane protein</topology>
    </subcellularLocation>
</comment>
<evidence type="ECO:0000313" key="10">
    <source>
        <dbReference type="Proteomes" id="UP001141327"/>
    </source>
</evidence>
<feature type="transmembrane region" description="Helical" evidence="8">
    <location>
        <begin position="104"/>
        <end position="123"/>
    </location>
</feature>
<evidence type="ECO:0000256" key="3">
    <source>
        <dbReference type="ARBA" id="ARBA00017467"/>
    </source>
</evidence>
<evidence type="ECO:0000256" key="6">
    <source>
        <dbReference type="ARBA" id="ARBA00022989"/>
    </source>
</evidence>
<comment type="caution">
    <text evidence="9">The sequence shown here is derived from an EMBL/GenBank/DDBJ whole genome shotgun (WGS) entry which is preliminary data.</text>
</comment>
<evidence type="ECO:0000313" key="9">
    <source>
        <dbReference type="EMBL" id="KAJ4461844.1"/>
    </source>
</evidence>
<dbReference type="Pfam" id="PF08660">
    <property type="entry name" value="Alg14"/>
    <property type="match status" value="1"/>
</dbReference>
<evidence type="ECO:0000256" key="2">
    <source>
        <dbReference type="ARBA" id="ARBA00009731"/>
    </source>
</evidence>
<evidence type="ECO:0000256" key="7">
    <source>
        <dbReference type="ARBA" id="ARBA00023136"/>
    </source>
</evidence>
<evidence type="ECO:0000256" key="1">
    <source>
        <dbReference type="ARBA" id="ARBA00004389"/>
    </source>
</evidence>
<evidence type="ECO:0000256" key="8">
    <source>
        <dbReference type="SAM" id="Phobius"/>
    </source>
</evidence>
<gene>
    <name evidence="9" type="ORF">PAPYR_1520</name>
</gene>
<keyword evidence="9" id="KW-0808">Transferase</keyword>
<keyword evidence="7 8" id="KW-0472">Membrane</keyword>
<dbReference type="InterPro" id="IPR013969">
    <property type="entry name" value="Oligosacch_biosynth_Alg14"/>
</dbReference>
<protein>
    <recommendedName>
        <fullName evidence="3">UDP-N-acetylglucosamine transferase subunit ALG14</fullName>
    </recommendedName>
</protein>
<keyword evidence="10" id="KW-1185">Reference proteome</keyword>
<evidence type="ECO:0000256" key="5">
    <source>
        <dbReference type="ARBA" id="ARBA00022824"/>
    </source>
</evidence>
<dbReference type="Proteomes" id="UP001141327">
    <property type="component" value="Unassembled WGS sequence"/>
</dbReference>
<evidence type="ECO:0000256" key="4">
    <source>
        <dbReference type="ARBA" id="ARBA00022692"/>
    </source>
</evidence>
<reference evidence="9" key="1">
    <citation type="journal article" date="2022" name="bioRxiv">
        <title>Genomics of Preaxostyla Flagellates Illuminates Evolutionary Transitions and the Path Towards Mitochondrial Loss.</title>
        <authorList>
            <person name="Novak L.V.F."/>
            <person name="Treitli S.C."/>
            <person name="Pyrih J."/>
            <person name="Halakuc P."/>
            <person name="Pipaliya S.V."/>
            <person name="Vacek V."/>
            <person name="Brzon O."/>
            <person name="Soukal P."/>
            <person name="Eme L."/>
            <person name="Dacks J.B."/>
            <person name="Karnkowska A."/>
            <person name="Elias M."/>
            <person name="Hampl V."/>
        </authorList>
    </citation>
    <scope>NUCLEOTIDE SEQUENCE</scope>
    <source>
        <strain evidence="9">RCP-MX</strain>
    </source>
</reference>
<keyword evidence="6 8" id="KW-1133">Transmembrane helix</keyword>
<proteinExistence type="inferred from homology"/>
<dbReference type="SUPFAM" id="SSF53756">
    <property type="entry name" value="UDP-Glycosyltransferase/glycogen phosphorylase"/>
    <property type="match status" value="1"/>
</dbReference>
<dbReference type="EMBL" id="JAPMOS010000005">
    <property type="protein sequence ID" value="KAJ4461844.1"/>
    <property type="molecule type" value="Genomic_DNA"/>
</dbReference>
<keyword evidence="5" id="KW-0256">Endoplasmic reticulum</keyword>
<dbReference type="PANTHER" id="PTHR12154">
    <property type="entry name" value="GLYCOSYL TRANSFERASE-RELATED"/>
    <property type="match status" value="1"/>
</dbReference>
<organism evidence="9 10">
    <name type="scientific">Paratrimastix pyriformis</name>
    <dbReference type="NCBI Taxonomy" id="342808"/>
    <lineage>
        <taxon>Eukaryota</taxon>
        <taxon>Metamonada</taxon>
        <taxon>Preaxostyla</taxon>
        <taxon>Paratrimastigidae</taxon>
        <taxon>Paratrimastix</taxon>
    </lineage>
</organism>
<feature type="transmembrane region" description="Helical" evidence="8">
    <location>
        <begin position="6"/>
        <end position="24"/>
    </location>
</feature>
<dbReference type="PANTHER" id="PTHR12154:SF4">
    <property type="entry name" value="UDP-N-ACETYLGLUCOSAMINE TRANSFERASE SUBUNIT ALG14 HOMOLOG"/>
    <property type="match status" value="1"/>
</dbReference>
<feature type="transmembrane region" description="Helical" evidence="8">
    <location>
        <begin position="129"/>
        <end position="151"/>
    </location>
</feature>
<dbReference type="Gene3D" id="3.40.50.2000">
    <property type="entry name" value="Glycogen Phosphorylase B"/>
    <property type="match status" value="1"/>
</dbReference>
<keyword evidence="4 8" id="KW-0812">Transmembrane</keyword>
<dbReference type="GO" id="GO:0016740">
    <property type="term" value="F:transferase activity"/>
    <property type="evidence" value="ECO:0007669"/>
    <property type="project" value="UniProtKB-KW"/>
</dbReference>
<sequence length="205" mass="23444">MRFHPALVVGFVLFSAFLLVSWLVKTLSPKPKHLKTLCVLGSGGHTGEMFKLLATINRDRYSPRVYVAAKTDPLSLEKVALFEGSRTDYQKYSITRCREVLQPLYSVPPLFVVAFFESLILLFRTRPDLILTNGPGTCLPICLAAAFYRLFRRVRVVFVESFCRVVSLSGTGRILLKTHLADEILVHWPELHQRFPRTRYFGRVI</sequence>
<accession>A0ABQ8URT7</accession>